<dbReference type="GeneID" id="93682969"/>
<dbReference type="Proteomes" id="UP000664578">
    <property type="component" value="Unassembled WGS sequence"/>
</dbReference>
<dbReference type="RefSeq" id="WP_206782574.1">
    <property type="nucleotide sequence ID" value="NZ_CM125968.1"/>
</dbReference>
<comment type="caution">
    <text evidence="2">The sequence shown here is derived from an EMBL/GenBank/DDBJ whole genome shotgun (WGS) entry which is preliminary data.</text>
</comment>
<organism evidence="2 3">
    <name type="scientific">Priestia flexa</name>
    <dbReference type="NCBI Taxonomy" id="86664"/>
    <lineage>
        <taxon>Bacteria</taxon>
        <taxon>Bacillati</taxon>
        <taxon>Bacillota</taxon>
        <taxon>Bacilli</taxon>
        <taxon>Bacillales</taxon>
        <taxon>Bacillaceae</taxon>
        <taxon>Priestia</taxon>
    </lineage>
</organism>
<sequence>MKNIKKRNHFGKRMITCIALTGGLLLSTLPTSAAAANYTLYTTGSSVDKATTTTFGQVYMGGSTDVDEAFKWMINKANGGDFLVLRATGSDGYNQYVYDLAKSNFMIERLGYKDFSQ</sequence>
<accession>A0A8I1SNB9</accession>
<name>A0A8I1SNB9_9BACI</name>
<protein>
    <submittedName>
        <fullName evidence="2">Uncharacterized protein</fullName>
    </submittedName>
</protein>
<feature type="chain" id="PRO_5034743500" evidence="1">
    <location>
        <begin position="36"/>
        <end position="117"/>
    </location>
</feature>
<dbReference type="AlphaFoldDB" id="A0A8I1SNB9"/>
<gene>
    <name evidence="2" type="ORF">JF537_10015</name>
</gene>
<feature type="signal peptide" evidence="1">
    <location>
        <begin position="1"/>
        <end position="35"/>
    </location>
</feature>
<evidence type="ECO:0000313" key="3">
    <source>
        <dbReference type="Proteomes" id="UP000664578"/>
    </source>
</evidence>
<evidence type="ECO:0000313" key="2">
    <source>
        <dbReference type="EMBL" id="MBN8251915.1"/>
    </source>
</evidence>
<evidence type="ECO:0000256" key="1">
    <source>
        <dbReference type="SAM" id="SignalP"/>
    </source>
</evidence>
<dbReference type="EMBL" id="JAEMWV010000004">
    <property type="protein sequence ID" value="MBN8251915.1"/>
    <property type="molecule type" value="Genomic_DNA"/>
</dbReference>
<reference evidence="2" key="1">
    <citation type="submission" date="2020-12" db="EMBL/GenBank/DDBJ databases">
        <title>PHA producing bacteria isolated from mangrove.</title>
        <authorList>
            <person name="Zheng W."/>
            <person name="Yu S."/>
            <person name="Huang Y."/>
        </authorList>
    </citation>
    <scope>NUCLEOTIDE SEQUENCE</scope>
    <source>
        <strain evidence="2">GN22-4</strain>
    </source>
</reference>
<proteinExistence type="predicted"/>
<keyword evidence="1" id="KW-0732">Signal</keyword>